<feature type="region of interest" description="Disordered" evidence="8">
    <location>
        <begin position="760"/>
        <end position="788"/>
    </location>
</feature>
<feature type="transmembrane region" description="Helical" evidence="9">
    <location>
        <begin position="569"/>
        <end position="591"/>
    </location>
</feature>
<keyword evidence="12" id="KW-1185">Reference proteome</keyword>
<dbReference type="Pfam" id="PF01061">
    <property type="entry name" value="ABC2_membrane"/>
    <property type="match status" value="1"/>
</dbReference>
<dbReference type="GO" id="GO:0005524">
    <property type="term" value="F:ATP binding"/>
    <property type="evidence" value="ECO:0007669"/>
    <property type="project" value="UniProtKB-KW"/>
</dbReference>
<feature type="compositionally biased region" description="Basic and acidic residues" evidence="8">
    <location>
        <begin position="718"/>
        <end position="727"/>
    </location>
</feature>
<name>A0A9W8AEK5_9FUNG</name>
<keyword evidence="3 9" id="KW-0812">Transmembrane</keyword>
<evidence type="ECO:0000256" key="6">
    <source>
        <dbReference type="ARBA" id="ARBA00022989"/>
    </source>
</evidence>
<protein>
    <recommendedName>
        <fullName evidence="10">ABC transporter domain-containing protein</fullName>
    </recommendedName>
</protein>
<evidence type="ECO:0000256" key="8">
    <source>
        <dbReference type="SAM" id="MobiDB-lite"/>
    </source>
</evidence>
<dbReference type="InterPro" id="IPR013525">
    <property type="entry name" value="ABC2_TM"/>
</dbReference>
<dbReference type="InterPro" id="IPR003593">
    <property type="entry name" value="AAA+_ATPase"/>
</dbReference>
<accession>A0A9W8AEK5</accession>
<feature type="region of interest" description="Disordered" evidence="8">
    <location>
        <begin position="707"/>
        <end position="727"/>
    </location>
</feature>
<gene>
    <name evidence="11" type="ORF">IWQ60_004289</name>
</gene>
<evidence type="ECO:0000259" key="10">
    <source>
        <dbReference type="PROSITE" id="PS50893"/>
    </source>
</evidence>
<keyword evidence="2" id="KW-0813">Transport</keyword>
<feature type="transmembrane region" description="Helical" evidence="9">
    <location>
        <begin position="425"/>
        <end position="446"/>
    </location>
</feature>
<feature type="compositionally biased region" description="Basic and acidic residues" evidence="8">
    <location>
        <begin position="769"/>
        <end position="779"/>
    </location>
</feature>
<keyword evidence="6 9" id="KW-1133">Transmembrane helix</keyword>
<evidence type="ECO:0000313" key="11">
    <source>
        <dbReference type="EMBL" id="KAJ1925887.1"/>
    </source>
</evidence>
<dbReference type="GO" id="GO:0016887">
    <property type="term" value="F:ATP hydrolysis activity"/>
    <property type="evidence" value="ECO:0007669"/>
    <property type="project" value="InterPro"/>
</dbReference>
<dbReference type="Pfam" id="PF19055">
    <property type="entry name" value="ABC2_membrane_7"/>
    <property type="match status" value="1"/>
</dbReference>
<evidence type="ECO:0000256" key="1">
    <source>
        <dbReference type="ARBA" id="ARBA00004141"/>
    </source>
</evidence>
<organism evidence="11 12">
    <name type="scientific">Tieghemiomyces parasiticus</name>
    <dbReference type="NCBI Taxonomy" id="78921"/>
    <lineage>
        <taxon>Eukaryota</taxon>
        <taxon>Fungi</taxon>
        <taxon>Fungi incertae sedis</taxon>
        <taxon>Zoopagomycota</taxon>
        <taxon>Kickxellomycotina</taxon>
        <taxon>Dimargaritomycetes</taxon>
        <taxon>Dimargaritales</taxon>
        <taxon>Dimargaritaceae</taxon>
        <taxon>Tieghemiomyces</taxon>
    </lineage>
</organism>
<dbReference type="InterPro" id="IPR003439">
    <property type="entry name" value="ABC_transporter-like_ATP-bd"/>
</dbReference>
<keyword evidence="4" id="KW-0547">Nucleotide-binding</keyword>
<feature type="transmembrane region" description="Helical" evidence="9">
    <location>
        <begin position="514"/>
        <end position="532"/>
    </location>
</feature>
<keyword evidence="5" id="KW-0067">ATP-binding</keyword>
<dbReference type="SUPFAM" id="SSF52540">
    <property type="entry name" value="P-loop containing nucleoside triphosphate hydrolases"/>
    <property type="match status" value="1"/>
</dbReference>
<dbReference type="EMBL" id="JANBPT010000203">
    <property type="protein sequence ID" value="KAJ1925887.1"/>
    <property type="molecule type" value="Genomic_DNA"/>
</dbReference>
<dbReference type="InterPro" id="IPR043926">
    <property type="entry name" value="ABCG_dom"/>
</dbReference>
<evidence type="ECO:0000256" key="7">
    <source>
        <dbReference type="ARBA" id="ARBA00023136"/>
    </source>
</evidence>
<dbReference type="PANTHER" id="PTHR48041:SF91">
    <property type="entry name" value="ABC TRANSPORTER G FAMILY MEMBER 28"/>
    <property type="match status" value="1"/>
</dbReference>
<dbReference type="CDD" id="cd03213">
    <property type="entry name" value="ABCG_EPDR"/>
    <property type="match status" value="1"/>
</dbReference>
<dbReference type="PROSITE" id="PS50893">
    <property type="entry name" value="ABC_TRANSPORTER_2"/>
    <property type="match status" value="1"/>
</dbReference>
<evidence type="ECO:0000256" key="2">
    <source>
        <dbReference type="ARBA" id="ARBA00022448"/>
    </source>
</evidence>
<dbReference type="PANTHER" id="PTHR48041">
    <property type="entry name" value="ABC TRANSPORTER G FAMILY MEMBER 28"/>
    <property type="match status" value="1"/>
</dbReference>
<sequence>MSSALLSQRPSLTEEPSEVAIPMDNFLNANSDAVEPVQIVFKNLRYAVTMKGKGPGAEDRRPIVSSAATSSEKLEAGAAAETAPAPTGRFGRHRARAPRTYEKTILHSLVGAFQPGRVTAILGPSGSGKTSLLNIMAGSVKAGHITGDILVNGRQVTGQAIRLVSGYVFQDDVILPTMTVEEAIDMCAMLRCPELGPTERRRRVDEVIALLELDKARHTIIGSPDKKGVSGGERKRCAIAMELITNPSVLFLDEPTSGLDAYTAATVTYILKQLAQSGRTVVAVMHQPSSEIFHTFDDVMILHEGRTVYLGEASHAVDYFSRVGYRCPTYTNPADYFFMSILYQFDPSNLQVGDKTGQIQAEHRRMDEIYQFWQDSPEAAYYRHLSDNPLTRRITTSTFKRRATLGVQYKTLLRRSAHNALRNKMVIHAKLGQAIFFGVFVGLIFLRIPHKDSLAAQAQDMTGALFFVAVNQFFANSMPVVTTYAAERDVFTREHGNGLYSLPAYFLAKNTVELPFVILAPFIFSCITYWMFGLQASAAKFFIYVAVTITVALCGNAFGTFLACSVKDLAIAMVIMPVIILPLMIFGGLFVNTGSAPPYLAWIQWISPIKYGFSALAINQLRGYTSQGQNIGDTTLENLDLGSFGILVNIMFLLGLFLVLFVLAYLGLWRLVRVNAAGKIQRGKLSPKKQLLADPLAHFPALEDISGPYRESPSDVALSEKHLNGEPRQRLVSKHTLDDIASADGPAHFGSVGTFVHPTAGSLVPGADETVHSTAESRRSSANGPSAP</sequence>
<feature type="domain" description="ABC transporter" evidence="10">
    <location>
        <begin position="91"/>
        <end position="329"/>
    </location>
</feature>
<proteinExistence type="predicted"/>
<dbReference type="SMART" id="SM00382">
    <property type="entry name" value="AAA"/>
    <property type="match status" value="1"/>
</dbReference>
<dbReference type="GO" id="GO:0016020">
    <property type="term" value="C:membrane"/>
    <property type="evidence" value="ECO:0007669"/>
    <property type="project" value="UniProtKB-SubCell"/>
</dbReference>
<dbReference type="InterPro" id="IPR050352">
    <property type="entry name" value="ABCG_transporters"/>
</dbReference>
<keyword evidence="7 9" id="KW-0472">Membrane</keyword>
<comment type="subcellular location">
    <subcellularLocation>
        <location evidence="1">Membrane</location>
        <topology evidence="1">Multi-pass membrane protein</topology>
    </subcellularLocation>
</comment>
<evidence type="ECO:0000256" key="3">
    <source>
        <dbReference type="ARBA" id="ARBA00022692"/>
    </source>
</evidence>
<evidence type="ECO:0000256" key="5">
    <source>
        <dbReference type="ARBA" id="ARBA00022840"/>
    </source>
</evidence>
<dbReference type="Gene3D" id="3.40.50.300">
    <property type="entry name" value="P-loop containing nucleotide triphosphate hydrolases"/>
    <property type="match status" value="1"/>
</dbReference>
<dbReference type="OrthoDB" id="66620at2759"/>
<evidence type="ECO:0000256" key="9">
    <source>
        <dbReference type="SAM" id="Phobius"/>
    </source>
</evidence>
<evidence type="ECO:0000313" key="12">
    <source>
        <dbReference type="Proteomes" id="UP001150569"/>
    </source>
</evidence>
<dbReference type="Proteomes" id="UP001150569">
    <property type="component" value="Unassembled WGS sequence"/>
</dbReference>
<feature type="transmembrane region" description="Helical" evidence="9">
    <location>
        <begin position="646"/>
        <end position="672"/>
    </location>
</feature>
<evidence type="ECO:0000256" key="4">
    <source>
        <dbReference type="ARBA" id="ARBA00022741"/>
    </source>
</evidence>
<dbReference type="InterPro" id="IPR027417">
    <property type="entry name" value="P-loop_NTPase"/>
</dbReference>
<feature type="transmembrane region" description="Helical" evidence="9">
    <location>
        <begin position="538"/>
        <end position="562"/>
    </location>
</feature>
<reference evidence="11" key="1">
    <citation type="submission" date="2022-07" db="EMBL/GenBank/DDBJ databases">
        <title>Phylogenomic reconstructions and comparative analyses of Kickxellomycotina fungi.</title>
        <authorList>
            <person name="Reynolds N.K."/>
            <person name="Stajich J.E."/>
            <person name="Barry K."/>
            <person name="Grigoriev I.V."/>
            <person name="Crous P."/>
            <person name="Smith M.E."/>
        </authorList>
    </citation>
    <scope>NUCLEOTIDE SEQUENCE</scope>
    <source>
        <strain evidence="11">RSA 861</strain>
    </source>
</reference>
<feature type="compositionally biased region" description="Low complexity" evidence="8">
    <location>
        <begin position="76"/>
        <end position="88"/>
    </location>
</feature>
<dbReference type="AlphaFoldDB" id="A0A9W8AEK5"/>
<dbReference type="Pfam" id="PF00005">
    <property type="entry name" value="ABC_tran"/>
    <property type="match status" value="1"/>
</dbReference>
<comment type="caution">
    <text evidence="11">The sequence shown here is derived from an EMBL/GenBank/DDBJ whole genome shotgun (WGS) entry which is preliminary data.</text>
</comment>
<feature type="region of interest" description="Disordered" evidence="8">
    <location>
        <begin position="68"/>
        <end position="94"/>
    </location>
</feature>
<dbReference type="GO" id="GO:0140359">
    <property type="term" value="F:ABC-type transporter activity"/>
    <property type="evidence" value="ECO:0007669"/>
    <property type="project" value="InterPro"/>
</dbReference>